<protein>
    <submittedName>
        <fullName evidence="7">RNase adapter RapZ</fullName>
    </submittedName>
</protein>
<dbReference type="InterPro" id="IPR053931">
    <property type="entry name" value="RapZ_C"/>
</dbReference>
<dbReference type="PIRSF" id="PIRSF005052">
    <property type="entry name" value="P-loopkin"/>
    <property type="match status" value="1"/>
</dbReference>
<evidence type="ECO:0000256" key="4">
    <source>
        <dbReference type="HAMAP-Rule" id="MF_00636"/>
    </source>
</evidence>
<keyword evidence="1 4" id="KW-0547">Nucleotide-binding</keyword>
<feature type="binding site" evidence="4">
    <location>
        <begin position="11"/>
        <end position="18"/>
    </location>
    <ligand>
        <name>ATP</name>
        <dbReference type="ChEBI" id="CHEBI:30616"/>
    </ligand>
</feature>
<dbReference type="SUPFAM" id="SSF52540">
    <property type="entry name" value="P-loop containing nucleoside triphosphate hydrolases"/>
    <property type="match status" value="1"/>
</dbReference>
<gene>
    <name evidence="7" type="primary">rapZ</name>
    <name evidence="7" type="ORF">H9L01_01925</name>
</gene>
<dbReference type="PANTHER" id="PTHR30448">
    <property type="entry name" value="RNASE ADAPTER PROTEIN RAPZ"/>
    <property type="match status" value="1"/>
</dbReference>
<reference evidence="7 8" key="1">
    <citation type="submission" date="2020-08" db="EMBL/GenBank/DDBJ databases">
        <title>Genome sequence of Erysipelothrix inopinata DSM 15511T.</title>
        <authorList>
            <person name="Hyun D.-W."/>
            <person name="Bae J.-W."/>
        </authorList>
    </citation>
    <scope>NUCLEOTIDE SEQUENCE [LARGE SCALE GENOMIC DNA]</scope>
    <source>
        <strain evidence="7 8">DSM 15511</strain>
    </source>
</reference>
<dbReference type="EMBL" id="CP060715">
    <property type="protein sequence ID" value="QNN61147.1"/>
    <property type="molecule type" value="Genomic_DNA"/>
</dbReference>
<dbReference type="AlphaFoldDB" id="A0A7G9RZX2"/>
<organism evidence="7 8">
    <name type="scientific">Erysipelothrix inopinata</name>
    <dbReference type="NCBI Taxonomy" id="225084"/>
    <lineage>
        <taxon>Bacteria</taxon>
        <taxon>Bacillati</taxon>
        <taxon>Bacillota</taxon>
        <taxon>Erysipelotrichia</taxon>
        <taxon>Erysipelotrichales</taxon>
        <taxon>Erysipelotrichaceae</taxon>
        <taxon>Erysipelothrix</taxon>
    </lineage>
</organism>
<dbReference type="NCBIfam" id="NF003828">
    <property type="entry name" value="PRK05416.1"/>
    <property type="match status" value="1"/>
</dbReference>
<name>A0A7G9RZX2_9FIRM</name>
<proteinExistence type="inferred from homology"/>
<dbReference type="GO" id="GO:0005525">
    <property type="term" value="F:GTP binding"/>
    <property type="evidence" value="ECO:0007669"/>
    <property type="project" value="UniProtKB-UniRule"/>
</dbReference>
<evidence type="ECO:0000256" key="1">
    <source>
        <dbReference type="ARBA" id="ARBA00022741"/>
    </source>
</evidence>
<evidence type="ECO:0000313" key="8">
    <source>
        <dbReference type="Proteomes" id="UP000515928"/>
    </source>
</evidence>
<evidence type="ECO:0000259" key="5">
    <source>
        <dbReference type="Pfam" id="PF03668"/>
    </source>
</evidence>
<feature type="domain" description="RapZ C-terminal" evidence="6">
    <location>
        <begin position="164"/>
        <end position="280"/>
    </location>
</feature>
<dbReference type="InterPro" id="IPR005337">
    <property type="entry name" value="RapZ-like"/>
</dbReference>
<keyword evidence="8" id="KW-1185">Reference proteome</keyword>
<evidence type="ECO:0000256" key="2">
    <source>
        <dbReference type="ARBA" id="ARBA00022840"/>
    </source>
</evidence>
<dbReference type="InterPro" id="IPR027417">
    <property type="entry name" value="P-loop_NTPase"/>
</dbReference>
<dbReference type="Proteomes" id="UP000515928">
    <property type="component" value="Chromosome"/>
</dbReference>
<feature type="domain" description="RapZ-like N-terminal" evidence="5">
    <location>
        <begin position="5"/>
        <end position="156"/>
    </location>
</feature>
<dbReference type="Gene3D" id="3.40.50.300">
    <property type="entry name" value="P-loop containing nucleotide triphosphate hydrolases"/>
    <property type="match status" value="1"/>
</dbReference>
<dbReference type="InterPro" id="IPR053930">
    <property type="entry name" value="RapZ-like_N"/>
</dbReference>
<dbReference type="Pfam" id="PF22740">
    <property type="entry name" value="PapZ_C"/>
    <property type="match status" value="1"/>
</dbReference>
<sequence length="287" mass="33110">MENKKVILVTGMSGAGKTSAMAVLEDLGYHCIDRFPSFLLKDLIKMIMEGKDGDYQNVALSVSAKDFDVFYRAFKNVDVELLVLFLEANKEQLLLRYKYNRRNHPLIVANLANGLEEAIDAEIEEFSNIKSSASIIIDTTFLTQANLTSRIKRFFAIEGKEALSVSFISFGYRKGLPMDADLVFDVRFLKNPYWDEELRSKSGNDERVFDYVINDEKTQEFLGKLTDYLEYTMKTYKDESKHLLTVAIGCTGGQHRSVSIVNWLYKNYRKEYNVYKDHRDAVEVYHD</sequence>
<dbReference type="KEGG" id="eio:H9L01_01925"/>
<keyword evidence="2 4" id="KW-0067">ATP-binding</keyword>
<dbReference type="PANTHER" id="PTHR30448:SF0">
    <property type="entry name" value="RNASE ADAPTER PROTEIN RAPZ"/>
    <property type="match status" value="1"/>
</dbReference>
<dbReference type="Pfam" id="PF03668">
    <property type="entry name" value="RapZ-like_N"/>
    <property type="match status" value="1"/>
</dbReference>
<accession>A0A7G9RZX2</accession>
<dbReference type="GO" id="GO:0005524">
    <property type="term" value="F:ATP binding"/>
    <property type="evidence" value="ECO:0007669"/>
    <property type="project" value="UniProtKB-UniRule"/>
</dbReference>
<dbReference type="RefSeq" id="WP_187534311.1">
    <property type="nucleotide sequence ID" value="NZ_CBCSHU010000001.1"/>
</dbReference>
<keyword evidence="3 4" id="KW-0342">GTP-binding</keyword>
<dbReference type="HAMAP" id="MF_00636">
    <property type="entry name" value="RapZ_like"/>
    <property type="match status" value="1"/>
</dbReference>
<evidence type="ECO:0000256" key="3">
    <source>
        <dbReference type="ARBA" id="ARBA00023134"/>
    </source>
</evidence>
<evidence type="ECO:0000259" key="6">
    <source>
        <dbReference type="Pfam" id="PF22740"/>
    </source>
</evidence>
<comment type="caution">
    <text evidence="4">Lacks conserved residue(s) required for the propagation of feature annotation.</text>
</comment>
<evidence type="ECO:0000313" key="7">
    <source>
        <dbReference type="EMBL" id="QNN61147.1"/>
    </source>
</evidence>